<gene>
    <name evidence="3" type="primary">LOC137487956</name>
</gene>
<keyword evidence="2" id="KW-1185">Reference proteome</keyword>
<dbReference type="AlphaFoldDB" id="A0AB32TBT1"/>
<organism evidence="2 3">
    <name type="scientific">Danio rerio</name>
    <name type="common">Zebrafish</name>
    <name type="synonym">Brachydanio rerio</name>
    <dbReference type="NCBI Taxonomy" id="7955"/>
    <lineage>
        <taxon>Eukaryota</taxon>
        <taxon>Metazoa</taxon>
        <taxon>Chordata</taxon>
        <taxon>Craniata</taxon>
        <taxon>Vertebrata</taxon>
        <taxon>Euteleostomi</taxon>
        <taxon>Actinopterygii</taxon>
        <taxon>Neopterygii</taxon>
        <taxon>Teleostei</taxon>
        <taxon>Ostariophysi</taxon>
        <taxon>Cypriniformes</taxon>
        <taxon>Danionidae</taxon>
        <taxon>Danioninae</taxon>
        <taxon>Danio</taxon>
    </lineage>
</organism>
<dbReference type="GeneID" id="137487956"/>
<feature type="region of interest" description="Disordered" evidence="1">
    <location>
        <begin position="427"/>
        <end position="454"/>
    </location>
</feature>
<sequence>MWFRNALSRVLPRPKERREVSSYTKLMASCVKNTTYPSESDLKACFDPSSSVLPNPGSTTAKKGKHSPLQQSPIPVLKQNRVPVEPVNQQSFTDGPPEQLGESSKVRVQNIIFPREFESNASVKRSSSPLSHSGSGEVMAEKIFAVRKNLPFLKPHRMPVKPVNKQNFTDGYPKQQGVSSKVSVKNIIFPCESELNGNCSSTLMEPNHVPVVPIDGQRFTYGPPKYQGVSSPKHKTEVSVKNISFPSCESGVIPRVELSLPVLPLLKPNCAPVKRLAVQKSIDGPPASRFPAQLLNETERNVVKASPLRQDAPAAPAHLPSLKPKCAPVKPVEGQKKPTGRFFLTKTGKKISESCGRSPEHGGVKSPRNLLEVSAETNKCQNPVAVPIHLPALKPGRTLVKPSARQKFTDRSSGHQVSRFSTFVNNEAHRNGSDPEVKTHISLPRLPGFPKGPVKKRVAGAETKNLMLSQTDDEDVKMKRPQSAKSNRLPLSRICLGFTEHPHENKSETCL</sequence>
<feature type="compositionally biased region" description="Basic and acidic residues" evidence="1">
    <location>
        <begin position="427"/>
        <end position="439"/>
    </location>
</feature>
<accession>A0AB32TBT1</accession>
<feature type="region of interest" description="Disordered" evidence="1">
    <location>
        <begin position="54"/>
        <end position="103"/>
    </location>
</feature>
<dbReference type="Proteomes" id="UP000000437">
    <property type="component" value="Chromosome 16"/>
</dbReference>
<name>A0AB32TBT1_DANRE</name>
<evidence type="ECO:0000313" key="3">
    <source>
        <dbReference type="RefSeq" id="XP_068070309.1"/>
    </source>
</evidence>
<proteinExistence type="predicted"/>
<dbReference type="KEGG" id="dre:137487956"/>
<feature type="region of interest" description="Disordered" evidence="1">
    <location>
        <begin position="313"/>
        <end position="339"/>
    </location>
</feature>
<evidence type="ECO:0000256" key="1">
    <source>
        <dbReference type="SAM" id="MobiDB-lite"/>
    </source>
</evidence>
<dbReference type="RefSeq" id="XP_068070309.1">
    <property type="nucleotide sequence ID" value="XM_068214208.2"/>
</dbReference>
<protein>
    <submittedName>
        <fullName evidence="3">Uncharacterized protein</fullName>
    </submittedName>
</protein>
<evidence type="ECO:0000313" key="2">
    <source>
        <dbReference type="Proteomes" id="UP000000437"/>
    </source>
</evidence>
<reference evidence="3" key="1">
    <citation type="submission" date="2025-08" db="UniProtKB">
        <authorList>
            <consortium name="RefSeq"/>
        </authorList>
    </citation>
    <scope>IDENTIFICATION</scope>
    <source>
        <strain evidence="3">Tuebingen</strain>
        <tissue evidence="3">Fibroblasts and whole tissue</tissue>
    </source>
</reference>